<protein>
    <submittedName>
        <fullName evidence="1">Uncharacterized protein</fullName>
    </submittedName>
</protein>
<proteinExistence type="predicted"/>
<dbReference type="RefSeq" id="WP_126750707.1">
    <property type="nucleotide sequence ID" value="NZ_CP044334.1"/>
</dbReference>
<reference evidence="1" key="1">
    <citation type="submission" date="2023-06" db="EMBL/GenBank/DDBJ databases">
        <title>Genome sequences of Xanthomonas arboricola from Serbia and Montenegro.</title>
        <authorList>
            <person name="Ilicic R."/>
            <person name="Jelusic A."/>
            <person name="Harrison J."/>
            <person name="Greer S."/>
            <person name="Grant M."/>
            <person name="Vicente J."/>
            <person name="Popovic Milovanovic T."/>
            <person name="Studholme D.J."/>
        </authorList>
    </citation>
    <scope>NUCLEOTIDE SEQUENCE</scope>
    <source>
        <strain evidence="1">Xp320</strain>
    </source>
</reference>
<name>A0AAP4NHV3_9XANT</name>
<dbReference type="EMBL" id="JASVYU010000036">
    <property type="protein sequence ID" value="MDN0288762.1"/>
    <property type="molecule type" value="Genomic_DNA"/>
</dbReference>
<sequence>MHASLQGHQRLQSCSATTTAEEEIRRALVSLFTAIAIVCLGGCVTEPSATPHLVEGGERLLSHSRNALF</sequence>
<comment type="caution">
    <text evidence="1">The sequence shown here is derived from an EMBL/GenBank/DDBJ whole genome shotgun (WGS) entry which is preliminary data.</text>
</comment>
<organism evidence="1">
    <name type="scientific">Xanthomonas arboricola pv. pruni</name>
    <dbReference type="NCBI Taxonomy" id="69929"/>
    <lineage>
        <taxon>Bacteria</taxon>
        <taxon>Pseudomonadati</taxon>
        <taxon>Pseudomonadota</taxon>
        <taxon>Gammaproteobacteria</taxon>
        <taxon>Lysobacterales</taxon>
        <taxon>Lysobacteraceae</taxon>
        <taxon>Xanthomonas</taxon>
    </lineage>
</organism>
<dbReference type="AlphaFoldDB" id="A0AAP4NHV3"/>
<evidence type="ECO:0000313" key="1">
    <source>
        <dbReference type="EMBL" id="MDN0288762.1"/>
    </source>
</evidence>
<gene>
    <name evidence="1" type="ORF">QSH54_19475</name>
</gene>
<accession>A0AAP4NHV3</accession>